<dbReference type="PANTHER" id="PTHR45703">
    <property type="entry name" value="DYNEIN HEAVY CHAIN"/>
    <property type="match status" value="1"/>
</dbReference>
<dbReference type="InterPro" id="IPR026983">
    <property type="entry name" value="DHC"/>
</dbReference>
<accession>A0A914PM02</accession>
<dbReference type="GO" id="GO:0007018">
    <property type="term" value="P:microtubule-based movement"/>
    <property type="evidence" value="ECO:0007669"/>
    <property type="project" value="InterPro"/>
</dbReference>
<protein>
    <submittedName>
        <fullName evidence="3">Dynein heavy chain hydrolytic ATP-binding dynein motor region domain-containing protein</fullName>
    </submittedName>
</protein>
<dbReference type="GO" id="GO:0051959">
    <property type="term" value="F:dynein light intermediate chain binding"/>
    <property type="evidence" value="ECO:0007669"/>
    <property type="project" value="InterPro"/>
</dbReference>
<evidence type="ECO:0000259" key="1">
    <source>
        <dbReference type="Pfam" id="PF12774"/>
    </source>
</evidence>
<dbReference type="GO" id="GO:0005524">
    <property type="term" value="F:ATP binding"/>
    <property type="evidence" value="ECO:0007669"/>
    <property type="project" value="InterPro"/>
</dbReference>
<evidence type="ECO:0000313" key="3">
    <source>
        <dbReference type="WBParaSite" id="PDA_v2.g19009.t1"/>
    </source>
</evidence>
<evidence type="ECO:0000313" key="2">
    <source>
        <dbReference type="Proteomes" id="UP000887578"/>
    </source>
</evidence>
<feature type="domain" description="Dynein heavy chain hydrolytic ATP-binding dynein motor region" evidence="1">
    <location>
        <begin position="119"/>
        <end position="221"/>
    </location>
</feature>
<keyword evidence="2" id="KW-1185">Reference proteome</keyword>
<dbReference type="WBParaSite" id="PDA_v2.g19009.t1">
    <property type="protein sequence ID" value="PDA_v2.g19009.t1"/>
    <property type="gene ID" value="PDA_v2.g19009"/>
</dbReference>
<dbReference type="InterPro" id="IPR043157">
    <property type="entry name" value="Dynein_AAA1S"/>
</dbReference>
<dbReference type="InterPro" id="IPR035699">
    <property type="entry name" value="AAA_6"/>
</dbReference>
<reference evidence="3" key="1">
    <citation type="submission" date="2022-11" db="UniProtKB">
        <authorList>
            <consortium name="WormBaseParasite"/>
        </authorList>
    </citation>
    <scope>IDENTIFICATION</scope>
</reference>
<dbReference type="SUPFAM" id="SSF52540">
    <property type="entry name" value="P-loop containing nucleoside triphosphate hydrolases"/>
    <property type="match status" value="1"/>
</dbReference>
<sequence>MAIFITMNPGYSGRSNLPDNLKQLFRSLAMTQPDRNLIAEVMLFSQGFRTAETLAKKIVPLFILCKEQLSNQYHYDFGLRALKYVLVSAGNIKRDQIQRMKEEAVSKGENVAETDMGDQISEQQIVIQSVCETLVPKLVSEDITLLKSLLQDVFPDVEYQPKRMDKLREAIGKVCDQLMLSYGVNKEERGQLWIEKVLQLYQITNLNHGLMLVGTSGSGKTMAWKVLLKALESFEKVESVSHVIDAKTMSKDSLYGVLDANTREWTDGLFTHIIRKMIDNVRGEADKR</sequence>
<name>A0A914PM02_9BILA</name>
<dbReference type="Proteomes" id="UP000887578">
    <property type="component" value="Unplaced"/>
</dbReference>
<dbReference type="Gene3D" id="1.10.8.710">
    <property type="match status" value="1"/>
</dbReference>
<dbReference type="Pfam" id="PF12774">
    <property type="entry name" value="AAA_6"/>
    <property type="match status" value="2"/>
</dbReference>
<feature type="domain" description="Dynein heavy chain hydrolytic ATP-binding dynein motor region" evidence="1">
    <location>
        <begin position="2"/>
        <end position="103"/>
    </location>
</feature>
<dbReference type="InterPro" id="IPR027417">
    <property type="entry name" value="P-loop_NTPase"/>
</dbReference>
<dbReference type="GO" id="GO:0030286">
    <property type="term" value="C:dynein complex"/>
    <property type="evidence" value="ECO:0007669"/>
    <property type="project" value="InterPro"/>
</dbReference>
<dbReference type="PANTHER" id="PTHR45703:SF36">
    <property type="entry name" value="DYNEIN HEAVY CHAIN, CYTOPLASMIC"/>
    <property type="match status" value="1"/>
</dbReference>
<dbReference type="GO" id="GO:0045505">
    <property type="term" value="F:dynein intermediate chain binding"/>
    <property type="evidence" value="ECO:0007669"/>
    <property type="project" value="InterPro"/>
</dbReference>
<dbReference type="FunFam" id="1.10.8.710:FF:000005">
    <property type="entry name" value="Cytoplasmic dynein heavy chain 1"/>
    <property type="match status" value="1"/>
</dbReference>
<proteinExistence type="predicted"/>
<organism evidence="2 3">
    <name type="scientific">Panagrolaimus davidi</name>
    <dbReference type="NCBI Taxonomy" id="227884"/>
    <lineage>
        <taxon>Eukaryota</taxon>
        <taxon>Metazoa</taxon>
        <taxon>Ecdysozoa</taxon>
        <taxon>Nematoda</taxon>
        <taxon>Chromadorea</taxon>
        <taxon>Rhabditida</taxon>
        <taxon>Tylenchina</taxon>
        <taxon>Panagrolaimomorpha</taxon>
        <taxon>Panagrolaimoidea</taxon>
        <taxon>Panagrolaimidae</taxon>
        <taxon>Panagrolaimus</taxon>
    </lineage>
</organism>
<dbReference type="AlphaFoldDB" id="A0A914PM02"/>
<dbReference type="Gene3D" id="3.40.50.300">
    <property type="entry name" value="P-loop containing nucleotide triphosphate hydrolases"/>
    <property type="match status" value="2"/>
</dbReference>